<proteinExistence type="predicted"/>
<dbReference type="PANTHER" id="PTHR13887:SF41">
    <property type="entry name" value="THIOREDOXIN SUPERFAMILY PROTEIN"/>
    <property type="match status" value="1"/>
</dbReference>
<feature type="domain" description="DSBA-like thioredoxin" evidence="1">
    <location>
        <begin position="3"/>
        <end position="204"/>
    </location>
</feature>
<dbReference type="Proteomes" id="UP000600588">
    <property type="component" value="Unassembled WGS sequence"/>
</dbReference>
<name>A0A8J6QH56_9FLAO</name>
<evidence type="ECO:0000313" key="2">
    <source>
        <dbReference type="EMBL" id="MBD0831684.1"/>
    </source>
</evidence>
<dbReference type="Pfam" id="PF01323">
    <property type="entry name" value="DSBA"/>
    <property type="match status" value="1"/>
</dbReference>
<dbReference type="CDD" id="cd03024">
    <property type="entry name" value="DsbA_FrnE"/>
    <property type="match status" value="1"/>
</dbReference>
<evidence type="ECO:0000313" key="3">
    <source>
        <dbReference type="Proteomes" id="UP000600588"/>
    </source>
</evidence>
<dbReference type="AlphaFoldDB" id="A0A8J6QH56"/>
<dbReference type="PANTHER" id="PTHR13887">
    <property type="entry name" value="GLUTATHIONE S-TRANSFERASE KAPPA"/>
    <property type="match status" value="1"/>
</dbReference>
<evidence type="ECO:0000259" key="1">
    <source>
        <dbReference type="Pfam" id="PF01323"/>
    </source>
</evidence>
<organism evidence="2 3">
    <name type="scientific">Aestuariibaculum sediminum</name>
    <dbReference type="NCBI Taxonomy" id="2770637"/>
    <lineage>
        <taxon>Bacteria</taxon>
        <taxon>Pseudomonadati</taxon>
        <taxon>Bacteroidota</taxon>
        <taxon>Flavobacteriia</taxon>
        <taxon>Flavobacteriales</taxon>
        <taxon>Flavobacteriaceae</taxon>
    </lineage>
</organism>
<keyword evidence="3" id="KW-1185">Reference proteome</keyword>
<dbReference type="RefSeq" id="WP_188229476.1">
    <property type="nucleotide sequence ID" value="NZ_JACVXB010000002.1"/>
</dbReference>
<protein>
    <submittedName>
        <fullName evidence="2">DsbA family oxidoreductase</fullName>
    </submittedName>
</protein>
<accession>A0A8J6QH56</accession>
<gene>
    <name evidence="2" type="ORF">ICJ83_06015</name>
</gene>
<dbReference type="EMBL" id="JACVXB010000002">
    <property type="protein sequence ID" value="MBD0831684.1"/>
    <property type="molecule type" value="Genomic_DNA"/>
</dbReference>
<reference evidence="2 3" key="1">
    <citation type="submission" date="2020-09" db="EMBL/GenBank/DDBJ databases">
        <title>TT11 complete genome.</title>
        <authorList>
            <person name="Wu Z."/>
        </authorList>
    </citation>
    <scope>NUCLEOTIDE SEQUENCE [LARGE SCALE GENOMIC DNA]</scope>
    <source>
        <strain evidence="2 3">TT11</strain>
    </source>
</reference>
<dbReference type="GO" id="GO:0016491">
    <property type="term" value="F:oxidoreductase activity"/>
    <property type="evidence" value="ECO:0007669"/>
    <property type="project" value="InterPro"/>
</dbReference>
<dbReference type="SUPFAM" id="SSF52833">
    <property type="entry name" value="Thioredoxin-like"/>
    <property type="match status" value="1"/>
</dbReference>
<dbReference type="InterPro" id="IPR036249">
    <property type="entry name" value="Thioredoxin-like_sf"/>
</dbReference>
<comment type="caution">
    <text evidence="2">The sequence shown here is derived from an EMBL/GenBank/DDBJ whole genome shotgun (WGS) entry which is preliminary data.</text>
</comment>
<dbReference type="InterPro" id="IPR001853">
    <property type="entry name" value="DSBA-like_thioredoxin_dom"/>
</dbReference>
<dbReference type="Gene3D" id="3.40.30.10">
    <property type="entry name" value="Glutaredoxin"/>
    <property type="match status" value="1"/>
</dbReference>
<sequence>MHIKIWSDIRCPFCYIGKKHFEAALNNFPHKDDITIEWKSFELDPNLQTNTTIDALTHFVENKGVDAERAKHMFNNVTAMAANTGLDFNLEKSIPANSLNAHRLLHFAKQQGVSNQIKEALLKAHLCEGKNIDDTNFLVELAKTMGLDNHKVKNMFSSDAFTYEVRQDEMEARNLGINSVPFFVIDNKYGISGAQPIEAFTNALHESYEKHQNKPLKAATENTCDIDGNCN</sequence>